<dbReference type="PANTHER" id="PTHR22714:SF7">
    <property type="entry name" value="SOLUTE-BINDING PROTEIN FAMILY 3_N-TERMINAL DOMAIN-CONTAINING PROTEIN"/>
    <property type="match status" value="1"/>
</dbReference>
<evidence type="ECO:0000313" key="5">
    <source>
        <dbReference type="Proteomes" id="UP000605970"/>
    </source>
</evidence>
<dbReference type="InterPro" id="IPR040128">
    <property type="entry name" value="T25E4.2-like"/>
</dbReference>
<comment type="caution">
    <text evidence="4">The sequence shown here is derived from an EMBL/GenBank/DDBJ whole genome shotgun (WGS) entry which is preliminary data.</text>
</comment>
<reference evidence="4" key="1">
    <citation type="journal article" date="2020" name="Ecol. Evol.">
        <title>Genome structure and content of the rice root-knot nematode (Meloidogyne graminicola).</title>
        <authorList>
            <person name="Phan N.T."/>
            <person name="Danchin E.G.J."/>
            <person name="Klopp C."/>
            <person name="Perfus-Barbeoch L."/>
            <person name="Kozlowski D.K."/>
            <person name="Koutsovoulos G.D."/>
            <person name="Lopez-Roques C."/>
            <person name="Bouchez O."/>
            <person name="Zahm M."/>
            <person name="Besnard G."/>
            <person name="Bellafiore S."/>
        </authorList>
    </citation>
    <scope>NUCLEOTIDE SEQUENCE</scope>
    <source>
        <strain evidence="4">VN-18</strain>
    </source>
</reference>
<feature type="coiled-coil region" evidence="1">
    <location>
        <begin position="455"/>
        <end position="483"/>
    </location>
</feature>
<keyword evidence="3" id="KW-0472">Membrane</keyword>
<evidence type="ECO:0000256" key="2">
    <source>
        <dbReference type="SAM" id="MobiDB-lite"/>
    </source>
</evidence>
<organism evidence="4 5">
    <name type="scientific">Meloidogyne graminicola</name>
    <dbReference type="NCBI Taxonomy" id="189291"/>
    <lineage>
        <taxon>Eukaryota</taxon>
        <taxon>Metazoa</taxon>
        <taxon>Ecdysozoa</taxon>
        <taxon>Nematoda</taxon>
        <taxon>Chromadorea</taxon>
        <taxon>Rhabditida</taxon>
        <taxon>Tylenchina</taxon>
        <taxon>Tylenchomorpha</taxon>
        <taxon>Tylenchoidea</taxon>
        <taxon>Meloidogynidae</taxon>
        <taxon>Meloidogyninae</taxon>
        <taxon>Meloidogyne</taxon>
    </lineage>
</organism>
<proteinExistence type="predicted"/>
<evidence type="ECO:0000313" key="4">
    <source>
        <dbReference type="EMBL" id="KAF7637127.1"/>
    </source>
</evidence>
<name>A0A8S9ZVF9_9BILA</name>
<feature type="compositionally biased region" description="Basic and acidic residues" evidence="2">
    <location>
        <begin position="264"/>
        <end position="273"/>
    </location>
</feature>
<dbReference type="Proteomes" id="UP000605970">
    <property type="component" value="Unassembled WGS sequence"/>
</dbReference>
<protein>
    <submittedName>
        <fullName evidence="4">Uncharacterized protein</fullName>
    </submittedName>
</protein>
<keyword evidence="1" id="KW-0175">Coiled coil</keyword>
<dbReference type="AlphaFoldDB" id="A0A8S9ZVF9"/>
<dbReference type="EMBL" id="JABEBT010000023">
    <property type="protein sequence ID" value="KAF7637127.1"/>
    <property type="molecule type" value="Genomic_DNA"/>
</dbReference>
<dbReference type="PANTHER" id="PTHR22714">
    <property type="entry name" value="PROTEIN CBG02446-RELATED"/>
    <property type="match status" value="1"/>
</dbReference>
<feature type="region of interest" description="Disordered" evidence="2">
    <location>
        <begin position="263"/>
        <end position="283"/>
    </location>
</feature>
<keyword evidence="5" id="KW-1185">Reference proteome</keyword>
<evidence type="ECO:0000256" key="1">
    <source>
        <dbReference type="SAM" id="Coils"/>
    </source>
</evidence>
<keyword evidence="3" id="KW-1133">Transmembrane helix</keyword>
<sequence>MDNAKLVIELNSSNNQSKIKLNINGVNIQLNKEIISQLGPFFESQEEIEENSKALFELILEKCNIEIKDSTKRFPILIRLGEVFIEKGNSSIEEENVFNKCGKCGNISNYKYIKLLNFKLLFFFNLFIYIPETLQLLKKNNYKILQIRLIKANEYTLIMDKHHLEKDNSFFEMLNFTKMSHLRNLANAIETNPIRIVDNVSVALDFVERGSFILPTKQYSLAYQMSKERCDLFYFEDAFIRRTYDKYFFNEFNTGKTPKCVKSKGFDATHERSGDDDDHGEAVSWHSNSARDASRSLDIFATFGIFLIALLGFALATLTFIGELIVHTKSQRILRKWRTRRALVMANPSLPIHLMAVAKDLREARQQQRFNKNAESQQSHELMLPADLLKAKPAPPRLSKTVGRSWWRHKVRESHSKINDSTFVSSNTNSAFDGCSISAIDDCGRQRSVISALTLAAISMRNEQKKEEKIEKKNEEIKLRKRRDGGNKNNITTKILKCGNWAVLSNREHVMIRNADEYYDCSDRKWIRTAF</sequence>
<dbReference type="OrthoDB" id="5865184at2759"/>
<keyword evidence="3" id="KW-0812">Transmembrane</keyword>
<accession>A0A8S9ZVF9</accession>
<gene>
    <name evidence="4" type="ORF">Mgra_00003515</name>
</gene>
<feature type="transmembrane region" description="Helical" evidence="3">
    <location>
        <begin position="299"/>
        <end position="326"/>
    </location>
</feature>
<evidence type="ECO:0000256" key="3">
    <source>
        <dbReference type="SAM" id="Phobius"/>
    </source>
</evidence>